<dbReference type="InParanoid" id="A0A165KMI7"/>
<sequence length="482" mass="54508">MDKDSFQQREELVAPRSIPRAFQIGRMSTPSLPNDVGSRMWYVPWRWLNEIQPGLTMRPDSSVSSDCARDGAFTLARSSEHELPDELWCLIFVAAWWAFPTAALHISHVCSRWRRVAVQTPVLWSSLRLVSRVQVPSRMPIARRQLINEVSRWISEDYDKGPAPISLSSLSAFETLIGRTKRGEAELNLHISVLYASVGFITRVRRLLETYASRCHKLSILYDGPLDLLNLGLHLHGALASALSRLQTLSLTDRGGEHVGVLVADLHRLLAGFARNLVVCKTPSTHSWSVASPLQYPGIRQLDLHIRNTSELCAALAACPQVDTIYIRLTAPFDYSSPRPHITPDQRNRLQSVRISGPFVNKRCDPLLRDLVLSMPRRFFNLNCGRFWTGTAALFETFGEITEFLHTTNDADRSHTVRATNVRGEVRVITTPEPRLYRDWEAWVTFYSCLLATETLIGPFDGKTVSIPKCVKQYLLDLGLHM</sequence>
<dbReference type="Gene3D" id="1.20.1280.50">
    <property type="match status" value="1"/>
</dbReference>
<evidence type="ECO:0000313" key="2">
    <source>
        <dbReference type="Proteomes" id="UP000077266"/>
    </source>
</evidence>
<gene>
    <name evidence="1" type="ORF">EXIGLDRAFT_765239</name>
</gene>
<proteinExistence type="predicted"/>
<dbReference type="OrthoDB" id="3229088at2759"/>
<evidence type="ECO:0000313" key="1">
    <source>
        <dbReference type="EMBL" id="KZV96576.1"/>
    </source>
</evidence>
<reference evidence="1 2" key="1">
    <citation type="journal article" date="2016" name="Mol. Biol. Evol.">
        <title>Comparative Genomics of Early-Diverging Mushroom-Forming Fungi Provides Insights into the Origins of Lignocellulose Decay Capabilities.</title>
        <authorList>
            <person name="Nagy L.G."/>
            <person name="Riley R."/>
            <person name="Tritt A."/>
            <person name="Adam C."/>
            <person name="Daum C."/>
            <person name="Floudas D."/>
            <person name="Sun H."/>
            <person name="Yadav J.S."/>
            <person name="Pangilinan J."/>
            <person name="Larsson K.H."/>
            <person name="Matsuura K."/>
            <person name="Barry K."/>
            <person name="Labutti K."/>
            <person name="Kuo R."/>
            <person name="Ohm R.A."/>
            <person name="Bhattacharya S.S."/>
            <person name="Shirouzu T."/>
            <person name="Yoshinaga Y."/>
            <person name="Martin F.M."/>
            <person name="Grigoriev I.V."/>
            <person name="Hibbett D.S."/>
        </authorList>
    </citation>
    <scope>NUCLEOTIDE SEQUENCE [LARGE SCALE GENOMIC DNA]</scope>
    <source>
        <strain evidence="1 2">HHB12029</strain>
    </source>
</reference>
<organism evidence="1 2">
    <name type="scientific">Exidia glandulosa HHB12029</name>
    <dbReference type="NCBI Taxonomy" id="1314781"/>
    <lineage>
        <taxon>Eukaryota</taxon>
        <taxon>Fungi</taxon>
        <taxon>Dikarya</taxon>
        <taxon>Basidiomycota</taxon>
        <taxon>Agaricomycotina</taxon>
        <taxon>Agaricomycetes</taxon>
        <taxon>Auriculariales</taxon>
        <taxon>Exidiaceae</taxon>
        <taxon>Exidia</taxon>
    </lineage>
</organism>
<dbReference type="AlphaFoldDB" id="A0A165KMI7"/>
<dbReference type="Proteomes" id="UP000077266">
    <property type="component" value="Unassembled WGS sequence"/>
</dbReference>
<protein>
    <submittedName>
        <fullName evidence="1">Uncharacterized protein</fullName>
    </submittedName>
</protein>
<keyword evidence="2" id="KW-1185">Reference proteome</keyword>
<dbReference type="EMBL" id="KV425941">
    <property type="protein sequence ID" value="KZV96576.1"/>
    <property type="molecule type" value="Genomic_DNA"/>
</dbReference>
<name>A0A165KMI7_EXIGL</name>
<accession>A0A165KMI7</accession>